<organism evidence="1 2">
    <name type="scientific">Veillonella denticariosi JCM 15641</name>
    <dbReference type="NCBI Taxonomy" id="1298594"/>
    <lineage>
        <taxon>Bacteria</taxon>
        <taxon>Bacillati</taxon>
        <taxon>Bacillota</taxon>
        <taxon>Negativicutes</taxon>
        <taxon>Veillonellales</taxon>
        <taxon>Veillonellaceae</taxon>
        <taxon>Veillonella</taxon>
    </lineage>
</organism>
<gene>
    <name evidence="1" type="ORF">VEHSUH05_00210</name>
</gene>
<proteinExistence type="predicted"/>
<accession>A0A2S7ZCE7</accession>
<protein>
    <submittedName>
        <fullName evidence="1">Uncharacterized protein</fullName>
    </submittedName>
</protein>
<sequence>MTREHVSDIWNERVKGHSHYDFVDVNINSDNLLFIDPVLIEMNQGKWYKDANLIVQSFFDEFYKAYRDNNISRKRELLSHAGEQNATRFGYGRGDNGRGNTVNGLLAIFSPLEDYIERISTIEKAVDLPLLLTRFSQDGLSDLLTNILHNHLNEYMLKQMEKFKVKSNGRTKYWTWDLASLSWKEVPAPSYKVNNQELLIVPKSIVRKNYLFSIEQFFSRVLIERERSAGEYYDNDKDRFIPKKEVENIIKNKSDFGIHWKYEESLIYIKDNNDALDEYHRRLHSFYSKRKGMKDKALDDLIYKESIIC</sequence>
<evidence type="ECO:0000313" key="2">
    <source>
        <dbReference type="Proteomes" id="UP000237916"/>
    </source>
</evidence>
<dbReference type="Proteomes" id="UP000237916">
    <property type="component" value="Unassembled WGS sequence"/>
</dbReference>
<keyword evidence="2" id="KW-1185">Reference proteome</keyword>
<comment type="caution">
    <text evidence="1">The sequence shown here is derived from an EMBL/GenBank/DDBJ whole genome shotgun (WGS) entry which is preliminary data.</text>
</comment>
<dbReference type="AlphaFoldDB" id="A0A2S7ZCE7"/>
<dbReference type="RefSeq" id="WP_105090368.1">
    <property type="nucleotide sequence ID" value="NZ_PPDB01000001.1"/>
</dbReference>
<dbReference type="OrthoDB" id="6691177at2"/>
<name>A0A2S7ZCE7_9FIRM</name>
<dbReference type="STRING" id="1298594.GCA_001312465_01502"/>
<evidence type="ECO:0000313" key="1">
    <source>
        <dbReference type="EMBL" id="PQL20889.1"/>
    </source>
</evidence>
<dbReference type="EMBL" id="PPDB01000001">
    <property type="protein sequence ID" value="PQL20889.1"/>
    <property type="molecule type" value="Genomic_DNA"/>
</dbReference>
<reference evidence="1 2" key="1">
    <citation type="submission" date="2018-01" db="EMBL/GenBank/DDBJ databases">
        <title>Draft genome sequences of clinical isolates and type strains of oral Veillonella including Veillonella infantum sp., nov.</title>
        <authorList>
            <person name="Mashima I."/>
            <person name="Liao Y.-C."/>
            <person name="Sabharwal A."/>
            <person name="Haase E.M."/>
            <person name="Nakazawa F."/>
            <person name="Scannapieco F.A."/>
        </authorList>
    </citation>
    <scope>NUCLEOTIDE SEQUENCE [LARGE SCALE GENOMIC DNA]</scope>
    <source>
        <strain evidence="1 2">JCM 15641</strain>
    </source>
</reference>